<name>C5RCW3_WEIPA</name>
<organism evidence="1 2">
    <name type="scientific">Weissella paramesenteroides ATCC 33313</name>
    <dbReference type="NCBI Taxonomy" id="585506"/>
    <lineage>
        <taxon>Bacteria</taxon>
        <taxon>Bacillati</taxon>
        <taxon>Bacillota</taxon>
        <taxon>Bacilli</taxon>
        <taxon>Lactobacillales</taxon>
        <taxon>Lactobacillaceae</taxon>
        <taxon>Weissella</taxon>
    </lineage>
</organism>
<reference evidence="1 2" key="1">
    <citation type="submission" date="2009-04" db="EMBL/GenBank/DDBJ databases">
        <authorList>
            <person name="Qin X."/>
            <person name="Bachman B."/>
            <person name="Battles P."/>
            <person name="Bell A."/>
            <person name="Bess C."/>
            <person name="Bickham C."/>
            <person name="Chaboub L."/>
            <person name="Chen D."/>
            <person name="Coyle M."/>
            <person name="Deiros D.R."/>
            <person name="Dinh H."/>
            <person name="Forbes L."/>
            <person name="Fowler G."/>
            <person name="Francisco L."/>
            <person name="Fu Q."/>
            <person name="Gubbala S."/>
            <person name="Hale W."/>
            <person name="Han Y."/>
            <person name="Hemphill L."/>
            <person name="Highlander S.K."/>
            <person name="Hirani K."/>
            <person name="Hogues M."/>
            <person name="Jackson L."/>
            <person name="Jakkamsetti A."/>
            <person name="Javaid M."/>
            <person name="Jiang H."/>
            <person name="Korchina V."/>
            <person name="Kovar C."/>
            <person name="Lara F."/>
            <person name="Lee S."/>
            <person name="Mata R."/>
            <person name="Mathew T."/>
            <person name="Moen C."/>
            <person name="Morales K."/>
            <person name="Munidasa M."/>
            <person name="Nazareth L."/>
            <person name="Ngo R."/>
            <person name="Nguyen L."/>
            <person name="Okwuonu G."/>
            <person name="Ongeri F."/>
            <person name="Patil S."/>
            <person name="Petrosino J."/>
            <person name="Pham C."/>
            <person name="Pham P."/>
            <person name="Pu L.-L."/>
            <person name="Puazo M."/>
            <person name="Raj R."/>
            <person name="Reid J."/>
            <person name="Rouhana J."/>
            <person name="Saada N."/>
            <person name="Shang Y."/>
            <person name="Simmons D."/>
            <person name="Thornton R."/>
            <person name="Warren J."/>
            <person name="Weissenberger G."/>
            <person name="Zhang J."/>
            <person name="Zhang L."/>
            <person name="Zhou C."/>
            <person name="Zhu D."/>
            <person name="Muzny D."/>
            <person name="Worley K."/>
            <person name="Gibbs R."/>
        </authorList>
    </citation>
    <scope>NUCLEOTIDE SEQUENCE [LARGE SCALE GENOMIC DNA]</scope>
    <source>
        <strain evidence="1 2">ATCC 33313</strain>
    </source>
</reference>
<evidence type="ECO:0000313" key="2">
    <source>
        <dbReference type="Proteomes" id="UP000004528"/>
    </source>
</evidence>
<dbReference type="STRING" id="585506.HMPREF0877_1830"/>
<comment type="caution">
    <text evidence="1">The sequence shown here is derived from an EMBL/GenBank/DDBJ whole genome shotgun (WGS) entry which is preliminary data.</text>
</comment>
<protein>
    <submittedName>
        <fullName evidence="1">Uncharacterized protein</fullName>
    </submittedName>
</protein>
<dbReference type="RefSeq" id="WP_002827679.1">
    <property type="nucleotide sequence ID" value="NZ_GG697128.1"/>
</dbReference>
<dbReference type="HOGENOM" id="CLU_1536977_0_0_9"/>
<dbReference type="Proteomes" id="UP000004528">
    <property type="component" value="Unassembled WGS sequence"/>
</dbReference>
<dbReference type="AlphaFoldDB" id="C5RCW3"/>
<sequence>MNWIDNVKKNIFPLSIEKYSLHIALEEWYFDHMEDNIEADSTCQLCDHFPIRYKFLITNHITKKQLYVGSECILRFEDENYSLKDENGNFVDNDTLNNAKNIALKTMLLDYLRTVDSLDPRDILEIIEKDKKLSPKMIPMFYRPYKHADDSMKKIMRKYLKVNLRKNVNQQQLHDFIDNNEWQAEFIREFMTTQQIEKYF</sequence>
<evidence type="ECO:0000313" key="1">
    <source>
        <dbReference type="EMBL" id="EER74032.1"/>
    </source>
</evidence>
<dbReference type="OrthoDB" id="2318182at2"/>
<dbReference type="EMBL" id="ACKU01000033">
    <property type="protein sequence ID" value="EER74032.1"/>
    <property type="molecule type" value="Genomic_DNA"/>
</dbReference>
<gene>
    <name evidence="1" type="ORF">HMPREF0877_1830</name>
</gene>
<keyword evidence="2" id="KW-1185">Reference proteome</keyword>
<accession>C5RCW3</accession>
<proteinExistence type="predicted"/>